<evidence type="ECO:0000313" key="11">
    <source>
        <dbReference type="Proteomes" id="UP001500752"/>
    </source>
</evidence>
<dbReference type="Proteomes" id="UP001500752">
    <property type="component" value="Unassembled WGS sequence"/>
</dbReference>
<dbReference type="PANTHER" id="PTHR43386">
    <property type="entry name" value="OLIGOPEPTIDE TRANSPORT SYSTEM PERMEASE PROTEIN APPC"/>
    <property type="match status" value="1"/>
</dbReference>
<dbReference type="Gene3D" id="1.10.3720.10">
    <property type="entry name" value="MetI-like"/>
    <property type="match status" value="1"/>
</dbReference>
<dbReference type="PROSITE" id="PS50928">
    <property type="entry name" value="ABC_TM1"/>
    <property type="match status" value="1"/>
</dbReference>
<reference evidence="11" key="1">
    <citation type="journal article" date="2019" name="Int. J. Syst. Evol. Microbiol.">
        <title>The Global Catalogue of Microorganisms (GCM) 10K type strain sequencing project: providing services to taxonomists for standard genome sequencing and annotation.</title>
        <authorList>
            <consortium name="The Broad Institute Genomics Platform"/>
            <consortium name="The Broad Institute Genome Sequencing Center for Infectious Disease"/>
            <person name="Wu L."/>
            <person name="Ma J."/>
        </authorList>
    </citation>
    <scope>NUCLEOTIDE SEQUENCE [LARGE SCALE GENOMIC DNA]</scope>
    <source>
        <strain evidence="11">JCM 30742</strain>
    </source>
</reference>
<evidence type="ECO:0000256" key="8">
    <source>
        <dbReference type="SAM" id="MobiDB-lite"/>
    </source>
</evidence>
<dbReference type="PANTHER" id="PTHR43386:SF25">
    <property type="entry name" value="PEPTIDE ABC TRANSPORTER PERMEASE PROTEIN"/>
    <property type="match status" value="1"/>
</dbReference>
<evidence type="ECO:0000256" key="4">
    <source>
        <dbReference type="ARBA" id="ARBA00022692"/>
    </source>
</evidence>
<comment type="similarity">
    <text evidence="7">Belongs to the binding-protein-dependent transport system permease family.</text>
</comment>
<evidence type="ECO:0000256" key="5">
    <source>
        <dbReference type="ARBA" id="ARBA00022989"/>
    </source>
</evidence>
<comment type="subcellular location">
    <subcellularLocation>
        <location evidence="1 7">Cell membrane</location>
        <topology evidence="1 7">Multi-pass membrane protein</topology>
    </subcellularLocation>
</comment>
<dbReference type="InterPro" id="IPR050366">
    <property type="entry name" value="BP-dependent_transpt_permease"/>
</dbReference>
<protein>
    <submittedName>
        <fullName evidence="10">ABC transporter permease</fullName>
    </submittedName>
</protein>
<accession>A0ABP7CAL2</accession>
<dbReference type="Pfam" id="PF00528">
    <property type="entry name" value="BPD_transp_1"/>
    <property type="match status" value="1"/>
</dbReference>
<feature type="transmembrane region" description="Helical" evidence="7">
    <location>
        <begin position="160"/>
        <end position="179"/>
    </location>
</feature>
<dbReference type="RefSeq" id="WP_345151008.1">
    <property type="nucleotide sequence ID" value="NZ_BAABEO010000015.1"/>
</dbReference>
<feature type="transmembrane region" description="Helical" evidence="7">
    <location>
        <begin position="34"/>
        <end position="56"/>
    </location>
</feature>
<dbReference type="CDD" id="cd06261">
    <property type="entry name" value="TM_PBP2"/>
    <property type="match status" value="1"/>
</dbReference>
<keyword evidence="5 7" id="KW-1133">Transmembrane helix</keyword>
<gene>
    <name evidence="10" type="ORF">GCM10023081_23790</name>
</gene>
<evidence type="ECO:0000256" key="6">
    <source>
        <dbReference type="ARBA" id="ARBA00023136"/>
    </source>
</evidence>
<feature type="region of interest" description="Disordered" evidence="8">
    <location>
        <begin position="1"/>
        <end position="27"/>
    </location>
</feature>
<evidence type="ECO:0000256" key="7">
    <source>
        <dbReference type="RuleBase" id="RU363032"/>
    </source>
</evidence>
<keyword evidence="3" id="KW-1003">Cell membrane</keyword>
<organism evidence="10 11">
    <name type="scientific">Arthrobacter ginkgonis</name>
    <dbReference type="NCBI Taxonomy" id="1630594"/>
    <lineage>
        <taxon>Bacteria</taxon>
        <taxon>Bacillati</taxon>
        <taxon>Actinomycetota</taxon>
        <taxon>Actinomycetes</taxon>
        <taxon>Micrococcales</taxon>
        <taxon>Micrococcaceae</taxon>
        <taxon>Arthrobacter</taxon>
    </lineage>
</organism>
<feature type="transmembrane region" description="Helical" evidence="7">
    <location>
        <begin position="214"/>
        <end position="243"/>
    </location>
</feature>
<sequence length="300" mass="30973">MSTVLNKPVPVPGAPSTSKAPTLPRRRRRDGAPLSVILSIAWLGLLAAAIVLFPLLQLPDPTRSDYGAIAAGPFTEGHLLGTDEIGRDILSRVIVGAKVSLTAGIGAVLVATLIGSTLGICAGFFGGIANRVISAALDIMLAFPAIVALIGLGVFLGPGLGTIIIGIGIVASPAVARVARSATLLYVNRDFVVAARGMGAGSWRILFREILPNVVVPVIAYSTVLIAVAIVAEASLSFLGLGVPPPSSSWGSMMGTGRAELQHHPHIVLVPAAAMFLTLLALNFLAEFLSKRFDIKEAAL</sequence>
<keyword evidence="4 7" id="KW-0812">Transmembrane</keyword>
<feature type="domain" description="ABC transmembrane type-1" evidence="9">
    <location>
        <begin position="97"/>
        <end position="286"/>
    </location>
</feature>
<keyword evidence="11" id="KW-1185">Reference proteome</keyword>
<feature type="transmembrane region" description="Helical" evidence="7">
    <location>
        <begin position="101"/>
        <end position="125"/>
    </location>
</feature>
<proteinExistence type="inferred from homology"/>
<dbReference type="InterPro" id="IPR035906">
    <property type="entry name" value="MetI-like_sf"/>
</dbReference>
<name>A0ABP7CAL2_9MICC</name>
<dbReference type="SUPFAM" id="SSF161098">
    <property type="entry name" value="MetI-like"/>
    <property type="match status" value="1"/>
</dbReference>
<feature type="transmembrane region" description="Helical" evidence="7">
    <location>
        <begin position="263"/>
        <end position="286"/>
    </location>
</feature>
<evidence type="ECO:0000256" key="2">
    <source>
        <dbReference type="ARBA" id="ARBA00022448"/>
    </source>
</evidence>
<comment type="caution">
    <text evidence="10">The sequence shown here is derived from an EMBL/GenBank/DDBJ whole genome shotgun (WGS) entry which is preliminary data.</text>
</comment>
<keyword evidence="2 7" id="KW-0813">Transport</keyword>
<feature type="transmembrane region" description="Helical" evidence="7">
    <location>
        <begin position="132"/>
        <end position="154"/>
    </location>
</feature>
<keyword evidence="6 7" id="KW-0472">Membrane</keyword>
<dbReference type="InterPro" id="IPR000515">
    <property type="entry name" value="MetI-like"/>
</dbReference>
<dbReference type="EMBL" id="BAABEO010000015">
    <property type="protein sequence ID" value="GAA3685519.1"/>
    <property type="molecule type" value="Genomic_DNA"/>
</dbReference>
<evidence type="ECO:0000256" key="1">
    <source>
        <dbReference type="ARBA" id="ARBA00004651"/>
    </source>
</evidence>
<evidence type="ECO:0000259" key="9">
    <source>
        <dbReference type="PROSITE" id="PS50928"/>
    </source>
</evidence>
<evidence type="ECO:0000256" key="3">
    <source>
        <dbReference type="ARBA" id="ARBA00022475"/>
    </source>
</evidence>
<evidence type="ECO:0000313" key="10">
    <source>
        <dbReference type="EMBL" id="GAA3685519.1"/>
    </source>
</evidence>